<keyword evidence="3" id="KW-1185">Reference proteome</keyword>
<accession>A0ABS8E8R2</accession>
<evidence type="ECO:0000313" key="3">
    <source>
        <dbReference type="Proteomes" id="UP001520654"/>
    </source>
</evidence>
<evidence type="ECO:0008006" key="4">
    <source>
        <dbReference type="Google" id="ProtNLM"/>
    </source>
</evidence>
<feature type="compositionally biased region" description="Basic and acidic residues" evidence="1">
    <location>
        <begin position="29"/>
        <end position="49"/>
    </location>
</feature>
<gene>
    <name evidence="2" type="ORF">K7B10_19425</name>
</gene>
<evidence type="ECO:0000256" key="1">
    <source>
        <dbReference type="SAM" id="MobiDB-lite"/>
    </source>
</evidence>
<dbReference type="EMBL" id="JAINUL010000001">
    <property type="protein sequence ID" value="MCC0096922.1"/>
    <property type="molecule type" value="Genomic_DNA"/>
</dbReference>
<feature type="region of interest" description="Disordered" evidence="1">
    <location>
        <begin position="1"/>
        <end position="55"/>
    </location>
</feature>
<organism evidence="2 3">
    <name type="scientific">Streptomyces flavotricini</name>
    <dbReference type="NCBI Taxonomy" id="66888"/>
    <lineage>
        <taxon>Bacteria</taxon>
        <taxon>Bacillati</taxon>
        <taxon>Actinomycetota</taxon>
        <taxon>Actinomycetes</taxon>
        <taxon>Kitasatosporales</taxon>
        <taxon>Streptomycetaceae</taxon>
        <taxon>Streptomyces</taxon>
    </lineage>
</organism>
<dbReference type="Proteomes" id="UP001520654">
    <property type="component" value="Unassembled WGS sequence"/>
</dbReference>
<reference evidence="2 3" key="1">
    <citation type="submission" date="2021-08" db="EMBL/GenBank/DDBJ databases">
        <title>Genomic Architecture of Streptomyces flavotricini NGL1 and Streptomyces erythrochromogenes HMS4 With Differential Plant Beneficial attributes and laccase production capabilities.</title>
        <authorList>
            <person name="Salwan R."/>
            <person name="Kaur R."/>
            <person name="Sharma V."/>
        </authorList>
    </citation>
    <scope>NUCLEOTIDE SEQUENCE [LARGE SCALE GENOMIC DNA]</scope>
    <source>
        <strain evidence="2 3">NGL1</strain>
    </source>
</reference>
<sequence length="55" mass="6487">MAKQRKEQTHEDRRSSDSGMPNKPAMLVEDVREAQKMAMQEDRMREQQRRKGGRG</sequence>
<feature type="compositionally biased region" description="Basic and acidic residues" evidence="1">
    <location>
        <begin position="1"/>
        <end position="16"/>
    </location>
</feature>
<name>A0ABS8E8R2_9ACTN</name>
<comment type="caution">
    <text evidence="2">The sequence shown here is derived from an EMBL/GenBank/DDBJ whole genome shotgun (WGS) entry which is preliminary data.</text>
</comment>
<evidence type="ECO:0000313" key="2">
    <source>
        <dbReference type="EMBL" id="MCC0096922.1"/>
    </source>
</evidence>
<dbReference type="RefSeq" id="WP_229337596.1">
    <property type="nucleotide sequence ID" value="NZ_JAINUL010000001.1"/>
</dbReference>
<proteinExistence type="predicted"/>
<protein>
    <recommendedName>
        <fullName evidence="4">YfhD family protein</fullName>
    </recommendedName>
</protein>